<proteinExistence type="predicted"/>
<dbReference type="EMBL" id="CP035928">
    <property type="protein sequence ID" value="QEP34072.1"/>
    <property type="molecule type" value="Genomic_DNA"/>
</dbReference>
<dbReference type="Pfam" id="PF08376">
    <property type="entry name" value="NIT"/>
    <property type="match status" value="1"/>
</dbReference>
<dbReference type="InterPro" id="IPR001610">
    <property type="entry name" value="PAC"/>
</dbReference>
<name>A0A5C2HCM9_9BACT</name>
<dbReference type="PROSITE" id="PS50112">
    <property type="entry name" value="PAS"/>
    <property type="match status" value="1"/>
</dbReference>
<reference evidence="1 2" key="3">
    <citation type="submission" date="2019-09" db="EMBL/GenBank/DDBJ databases">
        <title>Taxonomic note: a critical rebuttal of the proposed division of the genus Arcobacter into six genera, emended descriptions of Arcobacter anaerophilus and the genus Arcobacter, and an assessment of genus-level boundaries for Epsilonproteobacteria using in silico genomic comparator tools.</title>
        <authorList>
            <person name="On S.L.W."/>
            <person name="Miller W.G."/>
            <person name="Biggs P."/>
            <person name="Cornelius A."/>
            <person name="Vandamme P."/>
        </authorList>
    </citation>
    <scope>NUCLEOTIDE SEQUENCE [LARGE SCALE GENOMIC DNA]</scope>
    <source>
        <strain evidence="1 2">LMG 26638</strain>
    </source>
</reference>
<dbReference type="PROSITE" id="PS50887">
    <property type="entry name" value="GGDEF"/>
    <property type="match status" value="1"/>
</dbReference>
<dbReference type="PROSITE" id="PS50113">
    <property type="entry name" value="PAC"/>
    <property type="match status" value="1"/>
</dbReference>
<dbReference type="PANTHER" id="PTHR46663">
    <property type="entry name" value="DIGUANYLATE CYCLASE DGCT-RELATED"/>
    <property type="match status" value="1"/>
</dbReference>
<dbReference type="PANTHER" id="PTHR46663:SF3">
    <property type="entry name" value="SLL0267 PROTEIN"/>
    <property type="match status" value="1"/>
</dbReference>
<dbReference type="InterPro" id="IPR000700">
    <property type="entry name" value="PAS-assoc_C"/>
</dbReference>
<dbReference type="SMART" id="SM00267">
    <property type="entry name" value="GGDEF"/>
    <property type="match status" value="1"/>
</dbReference>
<organism evidence="1 2">
    <name type="scientific">Malaciobacter pacificus</name>
    <dbReference type="NCBI Taxonomy" id="1080223"/>
    <lineage>
        <taxon>Bacteria</taxon>
        <taxon>Pseudomonadati</taxon>
        <taxon>Campylobacterota</taxon>
        <taxon>Epsilonproteobacteria</taxon>
        <taxon>Campylobacterales</taxon>
        <taxon>Arcobacteraceae</taxon>
        <taxon>Malaciobacter</taxon>
    </lineage>
</organism>
<accession>A0A5C2HCM9</accession>
<dbReference type="AlphaFoldDB" id="A0A5C2HCM9"/>
<reference evidence="2" key="2">
    <citation type="submission" date="2019-09" db="EMBL/GenBank/DDBJ databases">
        <title>Complete genome sequencing of four Arcobacter species reveals a diverse suite of mobile elements.</title>
        <authorList>
            <person name="On S.L.W."/>
            <person name="Miller W.G."/>
            <person name="Biggs P."/>
            <person name="Cornelius A."/>
            <person name="Vandamme P."/>
        </authorList>
    </citation>
    <scope>NUCLEOTIDE SEQUENCE [LARGE SCALE GENOMIC DNA]</scope>
    <source>
        <strain evidence="2">LMG 26638</strain>
    </source>
</reference>
<dbReference type="Gene3D" id="3.30.450.40">
    <property type="match status" value="1"/>
</dbReference>
<dbReference type="SMART" id="SM00086">
    <property type="entry name" value="PAC"/>
    <property type="match status" value="1"/>
</dbReference>
<dbReference type="Pfam" id="PF00990">
    <property type="entry name" value="GGDEF"/>
    <property type="match status" value="1"/>
</dbReference>
<dbReference type="SUPFAM" id="SSF55781">
    <property type="entry name" value="GAF domain-like"/>
    <property type="match status" value="1"/>
</dbReference>
<dbReference type="Proteomes" id="UP000322726">
    <property type="component" value="Chromosome"/>
</dbReference>
<gene>
    <name evidence="1" type="ORF">APAC_0936</name>
</gene>
<dbReference type="InterPro" id="IPR035965">
    <property type="entry name" value="PAS-like_dom_sf"/>
</dbReference>
<dbReference type="CDD" id="cd01949">
    <property type="entry name" value="GGDEF"/>
    <property type="match status" value="1"/>
</dbReference>
<dbReference type="SMART" id="SM00091">
    <property type="entry name" value="PAS"/>
    <property type="match status" value="1"/>
</dbReference>
<dbReference type="NCBIfam" id="TIGR00229">
    <property type="entry name" value="sensory_box"/>
    <property type="match status" value="1"/>
</dbReference>
<keyword evidence="2" id="KW-1185">Reference proteome</keyword>
<dbReference type="Gene3D" id="3.30.450.20">
    <property type="entry name" value="PAS domain"/>
    <property type="match status" value="1"/>
</dbReference>
<dbReference type="InterPro" id="IPR000014">
    <property type="entry name" value="PAS"/>
</dbReference>
<dbReference type="InterPro" id="IPR052163">
    <property type="entry name" value="DGC-Regulatory_Protein"/>
</dbReference>
<dbReference type="CDD" id="cd00130">
    <property type="entry name" value="PAS"/>
    <property type="match status" value="1"/>
</dbReference>
<dbReference type="InterPro" id="IPR029016">
    <property type="entry name" value="GAF-like_dom_sf"/>
</dbReference>
<dbReference type="RefSeq" id="WP_130233025.1">
    <property type="nucleotide sequence ID" value="NZ_BMEF01000012.1"/>
</dbReference>
<evidence type="ECO:0000313" key="2">
    <source>
        <dbReference type="Proteomes" id="UP000322726"/>
    </source>
</evidence>
<reference evidence="1 2" key="1">
    <citation type="submission" date="2019-09" db="EMBL/GenBank/DDBJ databases">
        <title>Complete genome sequencing of four Arcobacter species reveals a diverse suite of mobile elements.</title>
        <authorList>
            <person name="Miller W.G."/>
            <person name="Yee E."/>
            <person name="Bono J.L."/>
        </authorList>
    </citation>
    <scope>NUCLEOTIDE SEQUENCE [LARGE SCALE GENOMIC DNA]</scope>
    <source>
        <strain evidence="1 2">LMG 26638</strain>
    </source>
</reference>
<dbReference type="InterPro" id="IPR000160">
    <property type="entry name" value="GGDEF_dom"/>
</dbReference>
<sequence>MFKNSLLLKIILVFTLPAVGILFFSTKLVIEKLDYTQGINRTLDNVVYLEYTQNLIHELQKERGYSVVYLESHKFSDKLIKQKEITNKKFNEYLRYATAFIKKSNENSNIEILVKDIQNQFYLLENIRLSINEIKIDSYRVLDFYSKLNEKLLNSIISIKSVKSAFAFNKEFTNISYFLLFKEFTGIERAIISKLIIDKKLDEIIQNKVDEVHTIKKSNLNYFKINSSLRLQEIYNKNLPFKIQEDVHKYRDDVLKNILTKEFDVVHWWNLSTTKVDALNKIFDEMLKELDSIAKKATKDAFLEQNVSVFYLFVSFITLISLLFLLRNIILNEQKSFEKIEKQKKVYELLNETNKQLLKKSSKEEIYTELHEMVSKNSSMVFCFVYDLEEHDKEKRIYAKDGELKDIVKKRLDGDFEKLDNLLTRAIKWKSNVLVEDFTKANISVFSEYGKKFNINSAASFPIKKFGEQVSVLVIYSNVYNFFDYEVEMLFDQMIFDITHYLEKYDYEKIRIKQEEQLKIASVAFESSVPMVITNENSEIIEANQAFCDVLGYTKDEILGKNPNLFRSFHQNESFYERMWRVLDREDSWSGEIYNKKRDGTILPVRLTVTAIRNNKNEIINYLGQYIDISDIKDREQVLEYQATHDNLTGLPNRLLLLDRIEHAITKVVRHNNVGGLIFIDLDNFKTINDTMGHDVGDVLLIEVAKKLKYVIRNEDTVSRIGGDEFIILADSIGRDKEEAKKNIGILAKKIKDALNGIEYISGHKNISTPSIGVTLFSDASVSVKDIIKQADTAMYAAKKQGKNAIEFFN</sequence>
<protein>
    <submittedName>
        <fullName evidence="1">Multi-sensor domain-containing diguanylate cyclase</fullName>
    </submittedName>
</protein>
<dbReference type="NCBIfam" id="TIGR00254">
    <property type="entry name" value="GGDEF"/>
    <property type="match status" value="1"/>
</dbReference>
<dbReference type="InterPro" id="IPR013587">
    <property type="entry name" value="Nitrate/nitrite_sensing"/>
</dbReference>
<dbReference type="Pfam" id="PF13426">
    <property type="entry name" value="PAS_9"/>
    <property type="match status" value="1"/>
</dbReference>
<dbReference type="SUPFAM" id="SSF55785">
    <property type="entry name" value="PYP-like sensor domain (PAS domain)"/>
    <property type="match status" value="1"/>
</dbReference>
<dbReference type="SUPFAM" id="SSF55073">
    <property type="entry name" value="Nucleotide cyclase"/>
    <property type="match status" value="1"/>
</dbReference>
<evidence type="ECO:0000313" key="1">
    <source>
        <dbReference type="EMBL" id="QEP34072.1"/>
    </source>
</evidence>
<dbReference type="InterPro" id="IPR029787">
    <property type="entry name" value="Nucleotide_cyclase"/>
</dbReference>
<dbReference type="InterPro" id="IPR043128">
    <property type="entry name" value="Rev_trsase/Diguanyl_cyclase"/>
</dbReference>
<dbReference type="OrthoDB" id="9812260at2"/>
<dbReference type="Gene3D" id="3.30.70.270">
    <property type="match status" value="1"/>
</dbReference>
<dbReference type="KEGG" id="apai:APAC_0936"/>